<dbReference type="PANTHER" id="PTHR11439">
    <property type="entry name" value="GAG-POL-RELATED RETROTRANSPOSON"/>
    <property type="match status" value="1"/>
</dbReference>
<evidence type="ECO:0000313" key="2">
    <source>
        <dbReference type="EMBL" id="KAJ8876243.1"/>
    </source>
</evidence>
<gene>
    <name evidence="2" type="ORF">PR048_024153</name>
</gene>
<name>A0ABQ9GW51_9NEOP</name>
<protein>
    <recommendedName>
        <fullName evidence="1">Reverse transcriptase Ty1/copia-type domain-containing protein</fullName>
    </recommendedName>
</protein>
<dbReference type="InterPro" id="IPR013103">
    <property type="entry name" value="RVT_2"/>
</dbReference>
<evidence type="ECO:0000313" key="3">
    <source>
        <dbReference type="Proteomes" id="UP001159363"/>
    </source>
</evidence>
<dbReference type="InterPro" id="IPR043502">
    <property type="entry name" value="DNA/RNA_pol_sf"/>
</dbReference>
<keyword evidence="3" id="KW-1185">Reference proteome</keyword>
<feature type="domain" description="Reverse transcriptase Ty1/copia-type" evidence="1">
    <location>
        <begin position="96"/>
        <end position="173"/>
    </location>
</feature>
<dbReference type="Pfam" id="PF07727">
    <property type="entry name" value="RVT_2"/>
    <property type="match status" value="2"/>
</dbReference>
<dbReference type="Proteomes" id="UP001159363">
    <property type="component" value="Chromosome 8"/>
</dbReference>
<proteinExistence type="predicted"/>
<dbReference type="EMBL" id="JARBHB010000009">
    <property type="protein sequence ID" value="KAJ8876243.1"/>
    <property type="molecule type" value="Genomic_DNA"/>
</dbReference>
<evidence type="ECO:0000259" key="1">
    <source>
        <dbReference type="Pfam" id="PF07727"/>
    </source>
</evidence>
<dbReference type="PANTHER" id="PTHR11439:SF483">
    <property type="entry name" value="PEPTIDE SYNTHASE GLIP-LIKE, PUTATIVE (AFU_ORTHOLOGUE AFUA_3G12920)-RELATED"/>
    <property type="match status" value="1"/>
</dbReference>
<feature type="domain" description="Reverse transcriptase Ty1/copia-type" evidence="1">
    <location>
        <begin position="11"/>
        <end position="92"/>
    </location>
</feature>
<sequence>MYFRDKEGWLKKARLVAKGFQEEPANNVYAPLASLQTIRLLISIAVSRKWEIRQLDVPAAFLNRYVDDDIYIKTPDRVKNEPGKVLKLKRRLVWLIIWVDDMLVTGERTQVENLIRLLKGEFEAKDLGILSEFLGTMIENYGDKVKISQSSFINKIVFKFNTILCKGVNTPMVCDFQVDTEEPVNEKFIFRRLIGSLMFVATVSRPDISYSVCYLIMEAGKRVLRYLQQTQDLCLTFKPRSDYKLVCYSNSDWEGDKLDRRSVSRCILLHGQNTISWGCIKQGTVALSTAEAEYIACNTAACDLVYLQGVLQDFQSATSTPVLLTDKVPLLWQIVLRTVGIHAI</sequence>
<reference evidence="2 3" key="1">
    <citation type="submission" date="2023-02" db="EMBL/GenBank/DDBJ databases">
        <title>LHISI_Scaffold_Assembly.</title>
        <authorList>
            <person name="Stuart O.P."/>
            <person name="Cleave R."/>
            <person name="Magrath M.J.L."/>
            <person name="Mikheyev A.S."/>
        </authorList>
    </citation>
    <scope>NUCLEOTIDE SEQUENCE [LARGE SCALE GENOMIC DNA]</scope>
    <source>
        <strain evidence="2">Daus_M_001</strain>
        <tissue evidence="2">Leg muscle</tissue>
    </source>
</reference>
<dbReference type="SUPFAM" id="SSF56672">
    <property type="entry name" value="DNA/RNA polymerases"/>
    <property type="match status" value="1"/>
</dbReference>
<dbReference type="CDD" id="cd09272">
    <property type="entry name" value="RNase_HI_RT_Ty1"/>
    <property type="match status" value="1"/>
</dbReference>
<accession>A0ABQ9GW51</accession>
<comment type="caution">
    <text evidence="2">The sequence shown here is derived from an EMBL/GenBank/DDBJ whole genome shotgun (WGS) entry which is preliminary data.</text>
</comment>
<organism evidence="2 3">
    <name type="scientific">Dryococelus australis</name>
    <dbReference type="NCBI Taxonomy" id="614101"/>
    <lineage>
        <taxon>Eukaryota</taxon>
        <taxon>Metazoa</taxon>
        <taxon>Ecdysozoa</taxon>
        <taxon>Arthropoda</taxon>
        <taxon>Hexapoda</taxon>
        <taxon>Insecta</taxon>
        <taxon>Pterygota</taxon>
        <taxon>Neoptera</taxon>
        <taxon>Polyneoptera</taxon>
        <taxon>Phasmatodea</taxon>
        <taxon>Verophasmatodea</taxon>
        <taxon>Anareolatae</taxon>
        <taxon>Phasmatidae</taxon>
        <taxon>Eurycanthinae</taxon>
        <taxon>Dryococelus</taxon>
    </lineage>
</organism>